<dbReference type="PANTHER" id="PTHR31252">
    <property type="entry name" value="DUF4419 DOMAIN-CONTAINING PROTEIN"/>
    <property type="match status" value="1"/>
</dbReference>
<dbReference type="RefSeq" id="WP_215617790.1">
    <property type="nucleotide sequence ID" value="NZ_JADOER010000004.1"/>
</dbReference>
<gene>
    <name evidence="1" type="ORF">IXB28_06940</name>
</gene>
<dbReference type="PANTHER" id="PTHR31252:SF11">
    <property type="entry name" value="DUF4419 DOMAIN-CONTAINING PROTEIN"/>
    <property type="match status" value="1"/>
</dbReference>
<sequence>MEKQSYSTDIKQSVKTNNSSIVFEVSDVSSTDRRFPEISYYQAVDALLKVPTDWREHFKNREEREQVPDPGLSFEACSNYRGTLLAAAGVHPFVAAVHGAFAEHRPLSLSPDMIWLLISQGLASHINVHADKLRSQFVQHQKKIKIEVRRDDFVKGSPENPWEEVFESFSAQIRQHVGPATHDLLIPHFSTTRAVEKAASELVLLDAMQPYFDYSLMTACGIPRIRLEGTVADWQDLLERTKRLAEFELQWWVDLLIPVLDQFIMAAQGQSDKTFWQSFYKFQNASGGPYITGWIIVFFPYLTDSKTRQVNRKNPWLIKGNHQLQGLRYGINNHEDDVFSEMSGSDFPSGLAKVPFRWKYLAQCFDMELLGGFVGVKQDSNDLFLRPEIGWVVREN</sequence>
<comment type="caution">
    <text evidence="1">The sequence shown here is derived from an EMBL/GenBank/DDBJ whole genome shotgun (WGS) entry which is preliminary data.</text>
</comment>
<accession>A0ABS5Y2B7</accession>
<reference evidence="1 2" key="1">
    <citation type="journal article" date="2021" name="Mar. Drugs">
        <title>Genome Reduction and Secondary Metabolism of the Marine Sponge-Associated Cyanobacterium Leptothoe.</title>
        <authorList>
            <person name="Konstantinou D."/>
            <person name="Popin R.V."/>
            <person name="Fewer D.P."/>
            <person name="Sivonen K."/>
            <person name="Gkelis S."/>
        </authorList>
    </citation>
    <scope>NUCLEOTIDE SEQUENCE [LARGE SCALE GENOMIC DNA]</scope>
    <source>
        <strain evidence="1 2">TAU-MAC 1615</strain>
    </source>
</reference>
<dbReference type="EMBL" id="JADOER010000004">
    <property type="protein sequence ID" value="MBT9311937.1"/>
    <property type="molecule type" value="Genomic_DNA"/>
</dbReference>
<keyword evidence="2" id="KW-1185">Reference proteome</keyword>
<dbReference type="InterPro" id="IPR025533">
    <property type="entry name" value="DUF4419"/>
</dbReference>
<proteinExistence type="predicted"/>
<protein>
    <submittedName>
        <fullName evidence="1">DUF4419 domain-containing protein</fullName>
    </submittedName>
</protein>
<evidence type="ECO:0000313" key="2">
    <source>
        <dbReference type="Proteomes" id="UP001196661"/>
    </source>
</evidence>
<evidence type="ECO:0000313" key="1">
    <source>
        <dbReference type="EMBL" id="MBT9311937.1"/>
    </source>
</evidence>
<name>A0ABS5Y2B7_9CYAN</name>
<dbReference type="Pfam" id="PF14388">
    <property type="entry name" value="DUF4419"/>
    <property type="match status" value="1"/>
</dbReference>
<dbReference type="Proteomes" id="UP001196661">
    <property type="component" value="Unassembled WGS sequence"/>
</dbReference>
<organism evidence="1 2">
    <name type="scientific">Leptothoe kymatousa TAU-MAC 1615</name>
    <dbReference type="NCBI Taxonomy" id="2364775"/>
    <lineage>
        <taxon>Bacteria</taxon>
        <taxon>Bacillati</taxon>
        <taxon>Cyanobacteriota</taxon>
        <taxon>Cyanophyceae</taxon>
        <taxon>Nodosilineales</taxon>
        <taxon>Cymatolegaceae</taxon>
        <taxon>Leptothoe</taxon>
        <taxon>Leptothoe kymatousa</taxon>
    </lineage>
</organism>